<protein>
    <submittedName>
        <fullName evidence="10">ABC transporter ATP-binding protein</fullName>
    </submittedName>
</protein>
<evidence type="ECO:0000256" key="2">
    <source>
        <dbReference type="ARBA" id="ARBA00005417"/>
    </source>
</evidence>
<sequence>MTTSESTDTPAAADRPARIPDPRPGSRNLLDVRDLRVSFPTPRGVVEAVNGVSFSLEQGRILGIVGESGSGKSVTARAVMRMLREPGRVDGGSVTLDGRDVLAVPEKEMRGLRGGEVAMVFQDPQAALNPVMKVGDQIAEALRVHGVPKAAARDRALELFRQVGIPDVERTIDQYPHEFSGGMRQRVVIAIALANKPRLLIADEPTTALDVTIQAQILELLVELRNDLGVAIVMITHDMGVVAELCDDLVVMYGGRVVESGSVKDVFAEQRHPYTKALLTAVPRADAGGDQLVAIPGSPPNPADLPPGCSFAPRCPVARPSCSEAVPPLEELAPDHRAACFVSAEGGDLSMPPAVQARHRAARAAEGEPVLSVENLRTNVSRQRSLIGRIQPVYAVDGLSLEVRPGETLGLVGESGCGKSTLSRTIVGINEVSAGTITVDGRDVTRMTGADRQHVANTIQYIFQDPYASLNPRRTIGQSMDEALEMTGVTGSAARSRAAELMDTVGLAEGHLARYPHEFSGGQRQRVGIARALAKEPKLLICDEPVSALDVSIQAQIINLLEELRERLTIGLLFIAHDLSVVRHLSDRVAVMYLGRIVETGTVQEVYDDPQHPYTKSLLSATPEPVVDDQGRQRIVLTGDMPSPANPPSGCRFRTRCPIGPLFREGREVCEQEVPELTLTPVGQTAACHFPGELTEGAPA</sequence>
<evidence type="ECO:0000256" key="8">
    <source>
        <dbReference type="SAM" id="MobiDB-lite"/>
    </source>
</evidence>
<evidence type="ECO:0000256" key="3">
    <source>
        <dbReference type="ARBA" id="ARBA00022448"/>
    </source>
</evidence>
<proteinExistence type="inferred from homology"/>
<feature type="region of interest" description="Disordered" evidence="8">
    <location>
        <begin position="1"/>
        <end position="28"/>
    </location>
</feature>
<dbReference type="EMBL" id="JAGSNF010000004">
    <property type="protein sequence ID" value="MBR7742686.1"/>
    <property type="molecule type" value="Genomic_DNA"/>
</dbReference>
<dbReference type="Proteomes" id="UP000677016">
    <property type="component" value="Unassembled WGS sequence"/>
</dbReference>
<dbReference type="SMART" id="SM00382">
    <property type="entry name" value="AAA"/>
    <property type="match status" value="2"/>
</dbReference>
<feature type="domain" description="ABC transporter" evidence="9">
    <location>
        <begin position="371"/>
        <end position="619"/>
    </location>
</feature>
<evidence type="ECO:0000313" key="10">
    <source>
        <dbReference type="EMBL" id="MBR7742686.1"/>
    </source>
</evidence>
<dbReference type="GO" id="GO:0015833">
    <property type="term" value="P:peptide transport"/>
    <property type="evidence" value="ECO:0007669"/>
    <property type="project" value="InterPro"/>
</dbReference>
<dbReference type="PROSITE" id="PS50893">
    <property type="entry name" value="ABC_TRANSPORTER_2"/>
    <property type="match status" value="2"/>
</dbReference>
<reference evidence="10" key="1">
    <citation type="submission" date="2021-04" db="EMBL/GenBank/DDBJ databases">
        <title>Phycicoccus avicenniae sp. nov., a novel endophytic actinomycetes isolated from branch of Avicennia mariana.</title>
        <authorList>
            <person name="Tuo L."/>
        </authorList>
    </citation>
    <scope>NUCLEOTIDE SEQUENCE</scope>
    <source>
        <strain evidence="10">BSK3Z-2</strain>
    </source>
</reference>
<dbReference type="GO" id="GO:0016887">
    <property type="term" value="F:ATP hydrolysis activity"/>
    <property type="evidence" value="ECO:0007669"/>
    <property type="project" value="InterPro"/>
</dbReference>
<dbReference type="NCBIfam" id="TIGR01727">
    <property type="entry name" value="oligo_HPY"/>
    <property type="match status" value="2"/>
</dbReference>
<dbReference type="InterPro" id="IPR003593">
    <property type="entry name" value="AAA+_ATPase"/>
</dbReference>
<gene>
    <name evidence="10" type="ORF">KC207_05210</name>
</gene>
<comment type="subcellular location">
    <subcellularLocation>
        <location evidence="1">Cell membrane</location>
        <topology evidence="1">Peripheral membrane protein</topology>
    </subcellularLocation>
</comment>
<dbReference type="FunFam" id="3.40.50.300:FF:000016">
    <property type="entry name" value="Oligopeptide ABC transporter ATP-binding component"/>
    <property type="match status" value="2"/>
</dbReference>
<dbReference type="NCBIfam" id="NF008453">
    <property type="entry name" value="PRK11308.1"/>
    <property type="match status" value="2"/>
</dbReference>
<dbReference type="InterPro" id="IPR003439">
    <property type="entry name" value="ABC_transporter-like_ATP-bd"/>
</dbReference>
<dbReference type="NCBIfam" id="NF007739">
    <property type="entry name" value="PRK10419.1"/>
    <property type="match status" value="2"/>
</dbReference>
<dbReference type="SUPFAM" id="SSF52540">
    <property type="entry name" value="P-loop containing nucleoside triphosphate hydrolases"/>
    <property type="match status" value="2"/>
</dbReference>
<evidence type="ECO:0000256" key="5">
    <source>
        <dbReference type="ARBA" id="ARBA00022741"/>
    </source>
</evidence>
<keyword evidence="4" id="KW-1003">Cell membrane</keyword>
<keyword evidence="11" id="KW-1185">Reference proteome</keyword>
<dbReference type="GO" id="GO:0005886">
    <property type="term" value="C:plasma membrane"/>
    <property type="evidence" value="ECO:0007669"/>
    <property type="project" value="UniProtKB-SubCell"/>
</dbReference>
<dbReference type="Gene3D" id="3.40.50.300">
    <property type="entry name" value="P-loop containing nucleotide triphosphate hydrolases"/>
    <property type="match status" value="2"/>
</dbReference>
<evidence type="ECO:0000256" key="6">
    <source>
        <dbReference type="ARBA" id="ARBA00022840"/>
    </source>
</evidence>
<evidence type="ECO:0000256" key="4">
    <source>
        <dbReference type="ARBA" id="ARBA00022475"/>
    </source>
</evidence>
<comment type="similarity">
    <text evidence="2">Belongs to the ABC transporter superfamily.</text>
</comment>
<dbReference type="InterPro" id="IPR027417">
    <property type="entry name" value="P-loop_NTPase"/>
</dbReference>
<evidence type="ECO:0000256" key="7">
    <source>
        <dbReference type="ARBA" id="ARBA00023136"/>
    </source>
</evidence>
<evidence type="ECO:0000259" key="9">
    <source>
        <dbReference type="PROSITE" id="PS50893"/>
    </source>
</evidence>
<dbReference type="AlphaFoldDB" id="A0A941HZW4"/>
<dbReference type="PROSITE" id="PS00211">
    <property type="entry name" value="ABC_TRANSPORTER_1"/>
    <property type="match status" value="2"/>
</dbReference>
<keyword evidence="6 10" id="KW-0067">ATP-binding</keyword>
<keyword evidence="5" id="KW-0547">Nucleotide-binding</keyword>
<feature type="domain" description="ABC transporter" evidence="9">
    <location>
        <begin position="30"/>
        <end position="279"/>
    </location>
</feature>
<organism evidence="10 11">
    <name type="scientific">Phycicoccus avicenniae</name>
    <dbReference type="NCBI Taxonomy" id="2828860"/>
    <lineage>
        <taxon>Bacteria</taxon>
        <taxon>Bacillati</taxon>
        <taxon>Actinomycetota</taxon>
        <taxon>Actinomycetes</taxon>
        <taxon>Micrococcales</taxon>
        <taxon>Intrasporangiaceae</taxon>
        <taxon>Phycicoccus</taxon>
    </lineage>
</organism>
<dbReference type="GO" id="GO:0005524">
    <property type="term" value="F:ATP binding"/>
    <property type="evidence" value="ECO:0007669"/>
    <property type="project" value="UniProtKB-KW"/>
</dbReference>
<dbReference type="CDD" id="cd03257">
    <property type="entry name" value="ABC_NikE_OppD_transporters"/>
    <property type="match status" value="2"/>
</dbReference>
<dbReference type="PANTHER" id="PTHR43297:SF2">
    <property type="entry name" value="DIPEPTIDE TRANSPORT ATP-BINDING PROTEIN DPPD"/>
    <property type="match status" value="1"/>
</dbReference>
<keyword evidence="7" id="KW-0472">Membrane</keyword>
<comment type="caution">
    <text evidence="10">The sequence shown here is derived from an EMBL/GenBank/DDBJ whole genome shotgun (WGS) entry which is preliminary data.</text>
</comment>
<keyword evidence="3" id="KW-0813">Transport</keyword>
<evidence type="ECO:0000313" key="11">
    <source>
        <dbReference type="Proteomes" id="UP000677016"/>
    </source>
</evidence>
<name>A0A941HZW4_9MICO</name>
<dbReference type="Pfam" id="PF00005">
    <property type="entry name" value="ABC_tran"/>
    <property type="match status" value="2"/>
</dbReference>
<dbReference type="InterPro" id="IPR013563">
    <property type="entry name" value="Oligopep_ABC_C"/>
</dbReference>
<accession>A0A941HZW4</accession>
<dbReference type="PANTHER" id="PTHR43297">
    <property type="entry name" value="OLIGOPEPTIDE TRANSPORT ATP-BINDING PROTEIN APPD"/>
    <property type="match status" value="1"/>
</dbReference>
<dbReference type="InterPro" id="IPR017871">
    <property type="entry name" value="ABC_transporter-like_CS"/>
</dbReference>
<dbReference type="Pfam" id="PF08352">
    <property type="entry name" value="oligo_HPY"/>
    <property type="match status" value="2"/>
</dbReference>
<evidence type="ECO:0000256" key="1">
    <source>
        <dbReference type="ARBA" id="ARBA00004202"/>
    </source>
</evidence>
<dbReference type="InterPro" id="IPR050388">
    <property type="entry name" value="ABC_Ni/Peptide_Import"/>
</dbReference>